<accession>A0A085M1F7</accession>
<protein>
    <submittedName>
        <fullName evidence="1">Uncharacterized protein</fullName>
    </submittedName>
</protein>
<evidence type="ECO:0000313" key="1">
    <source>
        <dbReference type="EMBL" id="KFD51053.1"/>
    </source>
</evidence>
<dbReference type="Proteomes" id="UP000030764">
    <property type="component" value="Unassembled WGS sequence"/>
</dbReference>
<name>A0A085M1F7_9BILA</name>
<organism evidence="1 2">
    <name type="scientific">Trichuris suis</name>
    <name type="common">pig whipworm</name>
    <dbReference type="NCBI Taxonomy" id="68888"/>
    <lineage>
        <taxon>Eukaryota</taxon>
        <taxon>Metazoa</taxon>
        <taxon>Ecdysozoa</taxon>
        <taxon>Nematoda</taxon>
        <taxon>Enoplea</taxon>
        <taxon>Dorylaimia</taxon>
        <taxon>Trichinellida</taxon>
        <taxon>Trichuridae</taxon>
        <taxon>Trichuris</taxon>
    </lineage>
</organism>
<evidence type="ECO:0000313" key="2">
    <source>
        <dbReference type="Proteomes" id="UP000030764"/>
    </source>
</evidence>
<gene>
    <name evidence="1" type="ORF">M513_08094</name>
</gene>
<dbReference type="AlphaFoldDB" id="A0A085M1F7"/>
<reference evidence="1 2" key="1">
    <citation type="journal article" date="2014" name="Nat. Genet.">
        <title>Genome and transcriptome of the porcine whipworm Trichuris suis.</title>
        <authorList>
            <person name="Jex A.R."/>
            <person name="Nejsum P."/>
            <person name="Schwarz E.M."/>
            <person name="Hu L."/>
            <person name="Young N.D."/>
            <person name="Hall R.S."/>
            <person name="Korhonen P.K."/>
            <person name="Liao S."/>
            <person name="Thamsborg S."/>
            <person name="Xia J."/>
            <person name="Xu P."/>
            <person name="Wang S."/>
            <person name="Scheerlinck J.P."/>
            <person name="Hofmann A."/>
            <person name="Sternberg P.W."/>
            <person name="Wang J."/>
            <person name="Gasser R.B."/>
        </authorList>
    </citation>
    <scope>NUCLEOTIDE SEQUENCE [LARGE SCALE GENOMIC DNA]</scope>
    <source>
        <strain evidence="1">DCEP-RM93M</strain>
    </source>
</reference>
<proteinExistence type="predicted"/>
<dbReference type="EMBL" id="KL363244">
    <property type="protein sequence ID" value="KFD51053.1"/>
    <property type="molecule type" value="Genomic_DNA"/>
</dbReference>
<sequence>MSPGYEVIVSYVFSVLDHCLIAAILFDHCLHVKHFACYCGIGGHRRRKQDHKTPRDYEKPIKETKGVQFTLTQITLTHRSR</sequence>
<keyword evidence="2" id="KW-1185">Reference proteome</keyword>